<dbReference type="AlphaFoldDB" id="A0A834LCP8"/>
<organism evidence="2 3">
    <name type="scientific">Rhododendron simsii</name>
    <name type="common">Sims's rhododendron</name>
    <dbReference type="NCBI Taxonomy" id="118357"/>
    <lineage>
        <taxon>Eukaryota</taxon>
        <taxon>Viridiplantae</taxon>
        <taxon>Streptophyta</taxon>
        <taxon>Embryophyta</taxon>
        <taxon>Tracheophyta</taxon>
        <taxon>Spermatophyta</taxon>
        <taxon>Magnoliopsida</taxon>
        <taxon>eudicotyledons</taxon>
        <taxon>Gunneridae</taxon>
        <taxon>Pentapetalae</taxon>
        <taxon>asterids</taxon>
        <taxon>Ericales</taxon>
        <taxon>Ericaceae</taxon>
        <taxon>Ericoideae</taxon>
        <taxon>Rhodoreae</taxon>
        <taxon>Rhododendron</taxon>
    </lineage>
</organism>
<dbReference type="OrthoDB" id="8063676at2759"/>
<dbReference type="Proteomes" id="UP000626092">
    <property type="component" value="Unassembled WGS sequence"/>
</dbReference>
<gene>
    <name evidence="2" type="ORF">RHSIM_Rhsim10G0116500</name>
</gene>
<accession>A0A834LCP8</accession>
<name>A0A834LCP8_RHOSS</name>
<feature type="domain" description="DUF4219" evidence="1">
    <location>
        <begin position="19"/>
        <end position="45"/>
    </location>
</feature>
<dbReference type="InterPro" id="IPR025314">
    <property type="entry name" value="DUF4219"/>
</dbReference>
<evidence type="ECO:0000313" key="3">
    <source>
        <dbReference type="Proteomes" id="UP000626092"/>
    </source>
</evidence>
<evidence type="ECO:0000259" key="1">
    <source>
        <dbReference type="Pfam" id="PF13961"/>
    </source>
</evidence>
<keyword evidence="3" id="KW-1185">Reference proteome</keyword>
<protein>
    <recommendedName>
        <fullName evidence="1">DUF4219 domain-containing protein</fullName>
    </recommendedName>
</protein>
<dbReference type="PANTHER" id="PTHR35317:SF35">
    <property type="entry name" value="DUF4219 DOMAIN-CONTAINING PROTEIN"/>
    <property type="match status" value="1"/>
</dbReference>
<proteinExistence type="predicted"/>
<dbReference type="Pfam" id="PF13961">
    <property type="entry name" value="DUF4219"/>
    <property type="match status" value="1"/>
</dbReference>
<comment type="caution">
    <text evidence="2">The sequence shown here is derived from an EMBL/GenBank/DDBJ whole genome shotgun (WGS) entry which is preliminary data.</text>
</comment>
<evidence type="ECO:0000313" key="2">
    <source>
        <dbReference type="EMBL" id="KAF7130230.1"/>
    </source>
</evidence>
<dbReference type="PANTHER" id="PTHR35317">
    <property type="entry name" value="OS04G0629600 PROTEIN"/>
    <property type="match status" value="1"/>
</dbReference>
<dbReference type="EMBL" id="WJXA01000010">
    <property type="protein sequence ID" value="KAF7130230.1"/>
    <property type="molecule type" value="Genomic_DNA"/>
</dbReference>
<dbReference type="Pfam" id="PF14223">
    <property type="entry name" value="Retrotran_gag_2"/>
    <property type="match status" value="1"/>
</dbReference>
<reference evidence="2" key="1">
    <citation type="submission" date="2019-11" db="EMBL/GenBank/DDBJ databases">
        <authorList>
            <person name="Liu Y."/>
            <person name="Hou J."/>
            <person name="Li T.-Q."/>
            <person name="Guan C.-H."/>
            <person name="Wu X."/>
            <person name="Wu H.-Z."/>
            <person name="Ling F."/>
            <person name="Zhang R."/>
            <person name="Shi X.-G."/>
            <person name="Ren J.-P."/>
            <person name="Chen E.-F."/>
            <person name="Sun J.-M."/>
        </authorList>
    </citation>
    <scope>NUCLEOTIDE SEQUENCE</scope>
    <source>
        <strain evidence="2">Adult_tree_wgs_1</strain>
        <tissue evidence="2">Leaves</tissue>
    </source>
</reference>
<sequence>MASSSNQSMGALQLPFPLLNRENYDFWSVKMKIQLMSNDVWEYVEDWFKDYQGVEVALSNEQKQQLKVDNRKNLKMKDSNLLNDYFSRLMDVVNQMKTYGEDVTTQKIVEKILINLPTKYDPIVAVIDNTQDLANLSVE</sequence>